<dbReference type="InterPro" id="IPR013785">
    <property type="entry name" value="Aldolase_TIM"/>
</dbReference>
<comment type="similarity">
    <text evidence="2">Belongs to the glycosyl hydrolases 36 family.</text>
</comment>
<dbReference type="GO" id="GO:0047274">
    <property type="term" value="F:galactinol-sucrose galactosyltransferase activity"/>
    <property type="evidence" value="ECO:0007669"/>
    <property type="project" value="UniProtKB-EC"/>
</dbReference>
<keyword evidence="6" id="KW-1185">Reference proteome</keyword>
<proteinExistence type="inferred from homology"/>
<comment type="caution">
    <text evidence="5">The sequence shown here is derived from an EMBL/GenBank/DDBJ whole genome shotgun (WGS) entry which is preliminary data.</text>
</comment>
<dbReference type="Gene3D" id="3.20.20.70">
    <property type="entry name" value="Aldolase class I"/>
    <property type="match status" value="1"/>
</dbReference>
<dbReference type="Proteomes" id="UP001182556">
    <property type="component" value="Unassembled WGS sequence"/>
</dbReference>
<name>A0AAD9FVB5_PAPLA</name>
<evidence type="ECO:0000256" key="1">
    <source>
        <dbReference type="ARBA" id="ARBA00001255"/>
    </source>
</evidence>
<dbReference type="AlphaFoldDB" id="A0AAD9FVB5"/>
<dbReference type="SUPFAM" id="SSF51445">
    <property type="entry name" value="(Trans)glycosidases"/>
    <property type="match status" value="1"/>
</dbReference>
<evidence type="ECO:0000256" key="4">
    <source>
        <dbReference type="ARBA" id="ARBA00049426"/>
    </source>
</evidence>
<comment type="catalytic activity">
    <reaction evidence="1">
        <text>Hydrolysis of terminal, non-reducing alpha-D-galactose residues in alpha-D-galactosides, including galactose oligosaccharides, galactomannans and galactolipids.</text>
        <dbReference type="EC" id="3.2.1.22"/>
    </reaction>
</comment>
<keyword evidence="5" id="KW-0378">Hydrolase</keyword>
<evidence type="ECO:0000256" key="2">
    <source>
        <dbReference type="ARBA" id="ARBA00007240"/>
    </source>
</evidence>
<dbReference type="PANTHER" id="PTHR31268">
    <property type="match status" value="1"/>
</dbReference>
<dbReference type="EMBL" id="JAODAN010000001">
    <property type="protein sequence ID" value="KAK1926912.1"/>
    <property type="molecule type" value="Genomic_DNA"/>
</dbReference>
<evidence type="ECO:0000256" key="3">
    <source>
        <dbReference type="ARBA" id="ARBA00023277"/>
    </source>
</evidence>
<accession>A0AAD9FVB5</accession>
<protein>
    <submittedName>
        <fullName evidence="5">Glycoside hydrolase superfamily</fullName>
    </submittedName>
</protein>
<dbReference type="GO" id="GO:0004557">
    <property type="term" value="F:alpha-galactosidase activity"/>
    <property type="evidence" value="ECO:0007669"/>
    <property type="project" value="UniProtKB-EC"/>
</dbReference>
<comment type="catalytic activity">
    <reaction evidence="4">
        <text>alpha-D-galactosyl-(1-&gt;3)-1D-myo-inositol + sucrose = raffinose + myo-inositol</text>
        <dbReference type="Rhea" id="RHEA:20161"/>
        <dbReference type="ChEBI" id="CHEBI:16634"/>
        <dbReference type="ChEBI" id="CHEBI:17268"/>
        <dbReference type="ChEBI" id="CHEBI:17505"/>
        <dbReference type="ChEBI" id="CHEBI:17992"/>
        <dbReference type="EC" id="2.4.1.82"/>
    </reaction>
</comment>
<keyword evidence="3" id="KW-0119">Carbohydrate metabolism</keyword>
<sequence length="696" mass="76947">MPLTAHVQEVTLPAGSTRHRTPLDVGWATNVKSFKTLSLVRSEPTWVRPTIYQALTDHPYLSSSLILLKSPDWSNTIAIYPIGTLAADHNLVVEDGTIMSSLIRASGTAHEEAWVVCVKADGAEQRDIVKAAIEAARSVVPQAKDSSGESPSSRLWEGIGVCSWEALSCNDNRPTRDLLLSLLPSFPINTFLIDDGWQDVREPHERQRVLHGFTPYSGFGASMKQVVGELKARGVRHVGVWVTMQGYWNGIDPESELIQRYECERWPLAKRGHPRDVDEAEPEDYNLVCWLPRPRLAEAFWKDWFRYLKDEGVDFVKVDNQASYEALVGSGANESLKAMWSGMLRAVQSTWGSMDRVIMCMSHTPLMLNGPGGLDFDRPPGPLVYRNSDDFNLKYDERHTDFIQWNTYTSILTSHLALIPDFDMFSTAPQGRLPLYHALLRALGPGPTLISDSPGEASDTSLINRLTAVHRDGARKAVKMDRAVVLSHNRWFWDNVQGEGGGPALVASVPAPRAHGALIGAWNVRRAQKGADAVDEIGLEEVQDALGRQLVEEERFVIYDVALGEGSLERYQTVTLGSRESLSLRIPKAGAELLIVAQSWQVGESSISVLGMLDKLAPLAGVDVYYKSGTVTITGKFRSTVSILVQNRTPGLKETDKQGRRVEVGWRQVQEGWVGSIEFGPSDSGIEAVWTVDVSA</sequence>
<evidence type="ECO:0000313" key="6">
    <source>
        <dbReference type="Proteomes" id="UP001182556"/>
    </source>
</evidence>
<dbReference type="PANTHER" id="PTHR31268:SF32">
    <property type="entry name" value="GALACTINOL--SUCROSE GALACTOSYLTRANSFERASE 2-RELATED"/>
    <property type="match status" value="1"/>
</dbReference>
<reference evidence="5" key="1">
    <citation type="submission" date="2023-02" db="EMBL/GenBank/DDBJ databases">
        <title>Identification and recombinant expression of a fungal hydrolase from Papiliotrema laurentii that hydrolyzes apple cutin and clears colloidal polyester polyurethane.</title>
        <authorList>
            <consortium name="DOE Joint Genome Institute"/>
            <person name="Roman V.A."/>
            <person name="Bojanowski C."/>
            <person name="Crable B.R."/>
            <person name="Wagner D.N."/>
            <person name="Hung C.S."/>
            <person name="Nadeau L.J."/>
            <person name="Schratz L."/>
            <person name="Haridas S."/>
            <person name="Pangilinan J."/>
            <person name="Lipzen A."/>
            <person name="Na H."/>
            <person name="Yan M."/>
            <person name="Ng V."/>
            <person name="Grigoriev I.V."/>
            <person name="Spatafora J.W."/>
            <person name="Barlow D."/>
            <person name="Biffinger J."/>
            <person name="Kelley-Loughnane N."/>
            <person name="Varaljay V.A."/>
            <person name="Crookes-Goodson W.J."/>
        </authorList>
    </citation>
    <scope>NUCLEOTIDE SEQUENCE</scope>
    <source>
        <strain evidence="5">5307AH</strain>
    </source>
</reference>
<organism evidence="5 6">
    <name type="scientific">Papiliotrema laurentii</name>
    <name type="common">Cryptococcus laurentii</name>
    <dbReference type="NCBI Taxonomy" id="5418"/>
    <lineage>
        <taxon>Eukaryota</taxon>
        <taxon>Fungi</taxon>
        <taxon>Dikarya</taxon>
        <taxon>Basidiomycota</taxon>
        <taxon>Agaricomycotina</taxon>
        <taxon>Tremellomycetes</taxon>
        <taxon>Tremellales</taxon>
        <taxon>Rhynchogastremaceae</taxon>
        <taxon>Papiliotrema</taxon>
    </lineage>
</organism>
<gene>
    <name evidence="5" type="ORF">DB88DRAFT_476039</name>
</gene>
<dbReference type="Pfam" id="PF05691">
    <property type="entry name" value="Raffinose_syn"/>
    <property type="match status" value="1"/>
</dbReference>
<dbReference type="InterPro" id="IPR017853">
    <property type="entry name" value="GH"/>
</dbReference>
<evidence type="ECO:0000313" key="5">
    <source>
        <dbReference type="EMBL" id="KAK1926912.1"/>
    </source>
</evidence>
<dbReference type="InterPro" id="IPR008811">
    <property type="entry name" value="Glycosyl_hydrolases_36"/>
</dbReference>